<sequence length="133" mass="14564">MLLICLFLSICLCWWFGIGVVLMGFEARRARDGDTVYVTVPIPGWLKNGLVDLAVLRELSFQKLVALLLVNGLRDAEGRALLEVSDPVEPLSGVVAYLRGERRLEPCGQPSCVKVPVEVLGSTFCDVCGVCLR</sequence>
<dbReference type="EMBL" id="LR797305">
    <property type="protein sequence ID" value="CAB4199624.1"/>
    <property type="molecule type" value="Genomic_DNA"/>
</dbReference>
<evidence type="ECO:0000313" key="9">
    <source>
        <dbReference type="EMBL" id="CAB4199624.1"/>
    </source>
</evidence>
<organism evidence="9">
    <name type="scientific">uncultured Caudovirales phage</name>
    <dbReference type="NCBI Taxonomy" id="2100421"/>
    <lineage>
        <taxon>Viruses</taxon>
        <taxon>Duplodnaviria</taxon>
        <taxon>Heunggongvirae</taxon>
        <taxon>Uroviricota</taxon>
        <taxon>Caudoviricetes</taxon>
        <taxon>Peduoviridae</taxon>
        <taxon>Maltschvirus</taxon>
        <taxon>Maltschvirus maltsch</taxon>
    </lineage>
</organism>
<keyword evidence="1" id="KW-1133">Transmembrane helix</keyword>
<keyword evidence="1" id="KW-0812">Transmembrane</keyword>
<keyword evidence="1" id="KW-0472">Membrane</keyword>
<dbReference type="EMBL" id="LR797177">
    <property type="protein sequence ID" value="CAB4191275.1"/>
    <property type="molecule type" value="Genomic_DNA"/>
</dbReference>
<dbReference type="EMBL" id="LR796698">
    <property type="protein sequence ID" value="CAB4160017.1"/>
    <property type="molecule type" value="Genomic_DNA"/>
</dbReference>
<evidence type="ECO:0000313" key="3">
    <source>
        <dbReference type="EMBL" id="CAB4156752.1"/>
    </source>
</evidence>
<dbReference type="EMBL" id="LR798341">
    <property type="protein sequence ID" value="CAB5225087.1"/>
    <property type="molecule type" value="Genomic_DNA"/>
</dbReference>
<evidence type="ECO:0000313" key="2">
    <source>
        <dbReference type="EMBL" id="CAB4145176.1"/>
    </source>
</evidence>
<evidence type="ECO:0000313" key="4">
    <source>
        <dbReference type="EMBL" id="CAB4160017.1"/>
    </source>
</evidence>
<dbReference type="EMBL" id="LR797452">
    <property type="protein sequence ID" value="CAB4217591.1"/>
    <property type="molecule type" value="Genomic_DNA"/>
</dbReference>
<dbReference type="EMBL" id="LR796961">
    <property type="protein sequence ID" value="CAB4178426.1"/>
    <property type="molecule type" value="Genomic_DNA"/>
</dbReference>
<proteinExistence type="predicted"/>
<evidence type="ECO:0000256" key="1">
    <source>
        <dbReference type="SAM" id="Phobius"/>
    </source>
</evidence>
<evidence type="ECO:0000313" key="6">
    <source>
        <dbReference type="EMBL" id="CAB4172262.1"/>
    </source>
</evidence>
<evidence type="ECO:0000313" key="13">
    <source>
        <dbReference type="EMBL" id="CAB5229016.1"/>
    </source>
</evidence>
<gene>
    <name evidence="7" type="ORF">UFOVP1002_177</name>
    <name evidence="8" type="ORF">UFOVP1217_17</name>
    <name evidence="9" type="ORF">UFOVP1343_1</name>
    <name evidence="10" type="ORF">UFOVP1438_50</name>
    <name evidence="13" type="ORF">UFOVP1541_134</name>
    <name evidence="11" type="ORF">UFOVP1592_46</name>
    <name evidence="2" type="ORF">UFOVP465_95</name>
    <name evidence="3" type="ORF">UFOVP666_141</name>
    <name evidence="4" type="ORF">UFOVP727_30</name>
    <name evidence="12" type="ORF">UFOVP741_33</name>
    <name evidence="5" type="ORF">UFOVP819_169</name>
    <name evidence="6" type="ORF">UFOVP926_105</name>
</gene>
<dbReference type="EMBL" id="LR798395">
    <property type="protein sequence ID" value="CAB5229016.1"/>
    <property type="molecule type" value="Genomic_DNA"/>
</dbReference>
<feature type="transmembrane region" description="Helical" evidence="1">
    <location>
        <begin position="6"/>
        <end position="25"/>
    </location>
</feature>
<evidence type="ECO:0000313" key="7">
    <source>
        <dbReference type="EMBL" id="CAB4178426.1"/>
    </source>
</evidence>
<evidence type="ECO:0000313" key="10">
    <source>
        <dbReference type="EMBL" id="CAB4213002.1"/>
    </source>
</evidence>
<dbReference type="EMBL" id="LR796762">
    <property type="protein sequence ID" value="CAB4164900.1"/>
    <property type="molecule type" value="Genomic_DNA"/>
</dbReference>
<name>A0A6J5S352_9CAUD</name>
<reference evidence="9" key="1">
    <citation type="submission" date="2020-05" db="EMBL/GenBank/DDBJ databases">
        <authorList>
            <person name="Chiriac C."/>
            <person name="Salcher M."/>
            <person name="Ghai R."/>
            <person name="Kavagutti S V."/>
        </authorList>
    </citation>
    <scope>NUCLEOTIDE SEQUENCE</scope>
</reference>
<dbReference type="EMBL" id="LR797395">
    <property type="protein sequence ID" value="CAB4213002.1"/>
    <property type="molecule type" value="Genomic_DNA"/>
</dbReference>
<dbReference type="EMBL" id="LR796443">
    <property type="protein sequence ID" value="CAB4145176.1"/>
    <property type="molecule type" value="Genomic_DNA"/>
</dbReference>
<dbReference type="EMBL" id="LR796878">
    <property type="protein sequence ID" value="CAB4172262.1"/>
    <property type="molecule type" value="Genomic_DNA"/>
</dbReference>
<evidence type="ECO:0000313" key="11">
    <source>
        <dbReference type="EMBL" id="CAB4217591.1"/>
    </source>
</evidence>
<protein>
    <submittedName>
        <fullName evidence="9">Uncharacterized protein</fullName>
    </submittedName>
</protein>
<evidence type="ECO:0000313" key="12">
    <source>
        <dbReference type="EMBL" id="CAB5225087.1"/>
    </source>
</evidence>
<dbReference type="EMBL" id="LR796644">
    <property type="protein sequence ID" value="CAB4156752.1"/>
    <property type="molecule type" value="Genomic_DNA"/>
</dbReference>
<evidence type="ECO:0000313" key="8">
    <source>
        <dbReference type="EMBL" id="CAB4191275.1"/>
    </source>
</evidence>
<evidence type="ECO:0000313" key="5">
    <source>
        <dbReference type="EMBL" id="CAB4164900.1"/>
    </source>
</evidence>
<accession>A0A6J5S352</accession>